<accession>A0A1A8ZFS1</accession>
<feature type="region of interest" description="Disordered" evidence="1">
    <location>
        <begin position="41"/>
        <end position="74"/>
    </location>
</feature>
<organism evidence="2 3">
    <name type="scientific">Plasmodium ovale wallikeri</name>
    <dbReference type="NCBI Taxonomy" id="864142"/>
    <lineage>
        <taxon>Eukaryota</taxon>
        <taxon>Sar</taxon>
        <taxon>Alveolata</taxon>
        <taxon>Apicomplexa</taxon>
        <taxon>Aconoidasida</taxon>
        <taxon>Haemosporida</taxon>
        <taxon>Plasmodiidae</taxon>
        <taxon>Plasmodium</taxon>
        <taxon>Plasmodium (Plasmodium)</taxon>
    </lineage>
</organism>
<reference evidence="3" key="1">
    <citation type="submission" date="2016-05" db="EMBL/GenBank/DDBJ databases">
        <authorList>
            <person name="Naeem Raeece"/>
        </authorList>
    </citation>
    <scope>NUCLEOTIDE SEQUENCE [LARGE SCALE GENOMIC DNA]</scope>
</reference>
<protein>
    <submittedName>
        <fullName evidence="2">Uncharacterized protein</fullName>
    </submittedName>
</protein>
<proteinExistence type="predicted"/>
<evidence type="ECO:0000256" key="1">
    <source>
        <dbReference type="SAM" id="MobiDB-lite"/>
    </source>
</evidence>
<dbReference type="Proteomes" id="UP000078550">
    <property type="component" value="Unassembled WGS sequence"/>
</dbReference>
<sequence length="74" mass="8639">MFMHSAPAEDSTDYSSSITPRNILNRTFGIAHFYNWVVGEKKSKNEKKQAKKKRAKRSKEKKGKGREKKKLRKV</sequence>
<dbReference type="AlphaFoldDB" id="A0A1A8ZFS1"/>
<evidence type="ECO:0000313" key="3">
    <source>
        <dbReference type="Proteomes" id="UP000078550"/>
    </source>
</evidence>
<gene>
    <name evidence="2" type="ORF">POVWA2_044440</name>
</gene>
<feature type="compositionally biased region" description="Basic residues" evidence="1">
    <location>
        <begin position="49"/>
        <end position="74"/>
    </location>
</feature>
<evidence type="ECO:0000313" key="2">
    <source>
        <dbReference type="EMBL" id="SBT42716.1"/>
    </source>
</evidence>
<dbReference type="EMBL" id="FLRE01000165">
    <property type="protein sequence ID" value="SBT42716.1"/>
    <property type="molecule type" value="Genomic_DNA"/>
</dbReference>
<name>A0A1A8ZFS1_PLAOA</name>